<dbReference type="Proteomes" id="UP000198882">
    <property type="component" value="Unassembled WGS sequence"/>
</dbReference>
<dbReference type="SUPFAM" id="SSF56024">
    <property type="entry name" value="Phospholipase D/nuclease"/>
    <property type="match status" value="1"/>
</dbReference>
<keyword evidence="1" id="KW-0812">Transmembrane</keyword>
<accession>A0A1G8UKA0</accession>
<dbReference type="RefSeq" id="WP_090303396.1">
    <property type="nucleotide sequence ID" value="NZ_FNFE01000001.1"/>
</dbReference>
<dbReference type="Pfam" id="PF13091">
    <property type="entry name" value="PLDc_2"/>
    <property type="match status" value="1"/>
</dbReference>
<evidence type="ECO:0000313" key="3">
    <source>
        <dbReference type="EMBL" id="SDJ54306.1"/>
    </source>
</evidence>
<evidence type="ECO:0000259" key="2">
    <source>
        <dbReference type="Pfam" id="PF13091"/>
    </source>
</evidence>
<keyword evidence="4" id="KW-1185">Reference proteome</keyword>
<keyword evidence="1" id="KW-0472">Membrane</keyword>
<name>A0A1G8UKA0_9EURY</name>
<dbReference type="OrthoDB" id="169510at2157"/>
<keyword evidence="1" id="KW-1133">Transmembrane helix</keyword>
<proteinExistence type="predicted"/>
<dbReference type="InterPro" id="IPR025202">
    <property type="entry name" value="PLD-like_dom"/>
</dbReference>
<dbReference type="Gene3D" id="3.30.870.10">
    <property type="entry name" value="Endonuclease Chain A"/>
    <property type="match status" value="1"/>
</dbReference>
<evidence type="ECO:0000313" key="4">
    <source>
        <dbReference type="Proteomes" id="UP000198882"/>
    </source>
</evidence>
<dbReference type="EMBL" id="FNFE01000001">
    <property type="protein sequence ID" value="SDJ54306.1"/>
    <property type="molecule type" value="Genomic_DNA"/>
</dbReference>
<dbReference type="STRING" id="1095776.SAMN04515672_0928"/>
<organism evidence="3 4">
    <name type="scientific">Natronorubrum texcoconense</name>
    <dbReference type="NCBI Taxonomy" id="1095776"/>
    <lineage>
        <taxon>Archaea</taxon>
        <taxon>Methanobacteriati</taxon>
        <taxon>Methanobacteriota</taxon>
        <taxon>Stenosarchaea group</taxon>
        <taxon>Halobacteria</taxon>
        <taxon>Halobacteriales</taxon>
        <taxon>Natrialbaceae</taxon>
        <taxon>Natronorubrum</taxon>
    </lineage>
</organism>
<dbReference type="AlphaFoldDB" id="A0A1G8UKA0"/>
<reference evidence="4" key="1">
    <citation type="submission" date="2016-10" db="EMBL/GenBank/DDBJ databases">
        <authorList>
            <person name="Varghese N."/>
            <person name="Submissions S."/>
        </authorList>
    </citation>
    <scope>NUCLEOTIDE SEQUENCE [LARGE SCALE GENOMIC DNA]</scope>
    <source>
        <strain evidence="4">B4,CECT 8067,JCM 17497</strain>
    </source>
</reference>
<evidence type="ECO:0000256" key="1">
    <source>
        <dbReference type="SAM" id="Phobius"/>
    </source>
</evidence>
<feature type="transmembrane region" description="Helical" evidence="1">
    <location>
        <begin position="186"/>
        <end position="207"/>
    </location>
</feature>
<sequence length="209" mass="23713">MELISNQCGDTTVVDGITRLFDEDGTIYLVTGYFTNSAYRLIRPDIERFLSRSPENELVVVVSPTADQFTPSIARDLQQLDDRIQLYKYPHGCLHAKLYVRTGDHPTAMVGSINLTRVAFEQNIELSVLVESDDGDADIEPFVEWTDELLSICEPFRKRDLFRPVMLLNTISVWTNKARLLSGRTVVHQPSVYVVLALLGLFVLMSWTT</sequence>
<feature type="domain" description="Phospholipase D-like" evidence="2">
    <location>
        <begin position="73"/>
        <end position="133"/>
    </location>
</feature>
<protein>
    <submittedName>
        <fullName evidence="3">PLD-like domain-containing protein</fullName>
    </submittedName>
</protein>
<gene>
    <name evidence="3" type="ORF">SAMN04515672_0928</name>
</gene>